<gene>
    <name evidence="1" type="ORF">F4820DRAFT_426719</name>
</gene>
<keyword evidence="2" id="KW-1185">Reference proteome</keyword>
<evidence type="ECO:0000313" key="2">
    <source>
        <dbReference type="Proteomes" id="UP001497700"/>
    </source>
</evidence>
<keyword evidence="1" id="KW-0808">Transferase</keyword>
<dbReference type="EMBL" id="MU393502">
    <property type="protein sequence ID" value="KAI4863542.1"/>
    <property type="molecule type" value="Genomic_DNA"/>
</dbReference>
<comment type="caution">
    <text evidence="1">The sequence shown here is derived from an EMBL/GenBank/DDBJ whole genome shotgun (WGS) entry which is preliminary data.</text>
</comment>
<evidence type="ECO:0000313" key="1">
    <source>
        <dbReference type="EMBL" id="KAI4863542.1"/>
    </source>
</evidence>
<keyword evidence="1" id="KW-0418">Kinase</keyword>
<protein>
    <submittedName>
        <fullName evidence="1">Serine/threonine protein kinase</fullName>
    </submittedName>
</protein>
<name>A0ACB9YVX8_9PEZI</name>
<accession>A0ACB9YVX8</accession>
<keyword evidence="1" id="KW-0723">Serine/threonine-protein kinase</keyword>
<dbReference type="Proteomes" id="UP001497700">
    <property type="component" value="Unassembled WGS sequence"/>
</dbReference>
<reference evidence="1 2" key="1">
    <citation type="journal article" date="2022" name="New Phytol.">
        <title>Ecological generalism drives hyperdiversity of secondary metabolite gene clusters in xylarialean endophytes.</title>
        <authorList>
            <person name="Franco M.E.E."/>
            <person name="Wisecaver J.H."/>
            <person name="Arnold A.E."/>
            <person name="Ju Y.M."/>
            <person name="Slot J.C."/>
            <person name="Ahrendt S."/>
            <person name="Moore L.P."/>
            <person name="Eastman K.E."/>
            <person name="Scott K."/>
            <person name="Konkel Z."/>
            <person name="Mondo S.J."/>
            <person name="Kuo A."/>
            <person name="Hayes R.D."/>
            <person name="Haridas S."/>
            <person name="Andreopoulos B."/>
            <person name="Riley R."/>
            <person name="LaButti K."/>
            <person name="Pangilinan J."/>
            <person name="Lipzen A."/>
            <person name="Amirebrahimi M."/>
            <person name="Yan J."/>
            <person name="Adam C."/>
            <person name="Keymanesh K."/>
            <person name="Ng V."/>
            <person name="Louie K."/>
            <person name="Northen T."/>
            <person name="Drula E."/>
            <person name="Henrissat B."/>
            <person name="Hsieh H.M."/>
            <person name="Youens-Clark K."/>
            <person name="Lutzoni F."/>
            <person name="Miadlikowska J."/>
            <person name="Eastwood D.C."/>
            <person name="Hamelin R.C."/>
            <person name="Grigoriev I.V."/>
            <person name="U'Ren J.M."/>
        </authorList>
    </citation>
    <scope>NUCLEOTIDE SEQUENCE [LARGE SCALE GENOMIC DNA]</scope>
    <source>
        <strain evidence="1 2">CBS 119005</strain>
    </source>
</reference>
<organism evidence="1 2">
    <name type="scientific">Hypoxylon rubiginosum</name>
    <dbReference type="NCBI Taxonomy" id="110542"/>
    <lineage>
        <taxon>Eukaryota</taxon>
        <taxon>Fungi</taxon>
        <taxon>Dikarya</taxon>
        <taxon>Ascomycota</taxon>
        <taxon>Pezizomycotina</taxon>
        <taxon>Sordariomycetes</taxon>
        <taxon>Xylariomycetidae</taxon>
        <taxon>Xylariales</taxon>
        <taxon>Hypoxylaceae</taxon>
        <taxon>Hypoxylon</taxon>
    </lineage>
</organism>
<sequence length="472" mass="52190">MHPKANHAIGEAQDEETTKLKLSKPLNRFPIEIFDLASSLEHLDLSGTGLSTLPEDFGRLAKLKIAFFSHCRFAVFPRQLAACPELEMVAFRDNQMAEIPEDSLPPRLRWLILTNNRIGSLPRSVGRCWRLQKCMLAGNKLRYLPDEMAACRKLGLLRLSANRVEELPSWLFDLPELAFLSFAGNPCCSSKDGSHDTIPPFSPLPEVSWADLDVYDMLGEGASGVISKGLWNGVDNPQEVAVKLFKGDVTSDGTPADEMRACIAAGSHANLIDPLGRIHGHPHKEGLVMQLVPPHFQTLGRPPSLQSCTRDCFPREETRRLTTRQGLRILQGVAAAACHLHERGVAHGDLYAHNVLYSSEEEEEEGDGHALLGDFGAASVYTTLSSSYHGSRVERLEVLAFAHLVEDVWGVTKPNNLDERERRVATQLAALHRRCSGPVGFERPGFGQIHRQLSEMRQQLVAPCSRRAGVPS</sequence>
<proteinExistence type="predicted"/>